<dbReference type="GO" id="GO:0003824">
    <property type="term" value="F:catalytic activity"/>
    <property type="evidence" value="ECO:0007669"/>
    <property type="project" value="InterPro"/>
</dbReference>
<proteinExistence type="predicted"/>
<evidence type="ECO:0000313" key="3">
    <source>
        <dbReference type="Proteomes" id="UP000436522"/>
    </source>
</evidence>
<dbReference type="Pfam" id="PF03473">
    <property type="entry name" value="MOSC"/>
    <property type="match status" value="1"/>
</dbReference>
<gene>
    <name evidence="2" type="ORF">So717_32480</name>
</gene>
<dbReference type="PROSITE" id="PS51340">
    <property type="entry name" value="MOSC"/>
    <property type="match status" value="1"/>
</dbReference>
<dbReference type="InterPro" id="IPR052716">
    <property type="entry name" value="MOSC_domain"/>
</dbReference>
<evidence type="ECO:0000259" key="1">
    <source>
        <dbReference type="PROSITE" id="PS51340"/>
    </source>
</evidence>
<dbReference type="EMBL" id="BLIV01000006">
    <property type="protein sequence ID" value="GFE51495.1"/>
    <property type="molecule type" value="Genomic_DNA"/>
</dbReference>
<evidence type="ECO:0000313" key="2">
    <source>
        <dbReference type="EMBL" id="GFE51495.1"/>
    </source>
</evidence>
<name>A0A640VX38_9RHOB</name>
<dbReference type="PANTHER" id="PTHR36930">
    <property type="entry name" value="METAL-SULFUR CLUSTER BIOSYNTHESIS PROTEINS YUAD-RELATED"/>
    <property type="match status" value="1"/>
</dbReference>
<organism evidence="2 3">
    <name type="scientific">Roseobacter cerasinus</name>
    <dbReference type="NCBI Taxonomy" id="2602289"/>
    <lineage>
        <taxon>Bacteria</taxon>
        <taxon>Pseudomonadati</taxon>
        <taxon>Pseudomonadota</taxon>
        <taxon>Alphaproteobacteria</taxon>
        <taxon>Rhodobacterales</taxon>
        <taxon>Roseobacteraceae</taxon>
        <taxon>Roseobacter</taxon>
    </lineage>
</organism>
<dbReference type="AlphaFoldDB" id="A0A640VX38"/>
<dbReference type="SUPFAM" id="SSF50800">
    <property type="entry name" value="PK beta-barrel domain-like"/>
    <property type="match status" value="1"/>
</dbReference>
<dbReference type="PANTHER" id="PTHR36930:SF1">
    <property type="entry name" value="MOSC DOMAIN-CONTAINING PROTEIN"/>
    <property type="match status" value="1"/>
</dbReference>
<protein>
    <submittedName>
        <fullName evidence="2">Molybdenum cofactor sulfurase</fullName>
    </submittedName>
</protein>
<feature type="domain" description="MOSC" evidence="1">
    <location>
        <begin position="51"/>
        <end position="210"/>
    </location>
</feature>
<dbReference type="InterPro" id="IPR005302">
    <property type="entry name" value="MoCF_Sase_C"/>
</dbReference>
<comment type="caution">
    <text evidence="2">The sequence shown here is derived from an EMBL/GenBank/DDBJ whole genome shotgun (WGS) entry which is preliminary data.</text>
</comment>
<dbReference type="InterPro" id="IPR011037">
    <property type="entry name" value="Pyrv_Knase-like_insert_dom_sf"/>
</dbReference>
<dbReference type="GO" id="GO:0030170">
    <property type="term" value="F:pyridoxal phosphate binding"/>
    <property type="evidence" value="ECO:0007669"/>
    <property type="project" value="InterPro"/>
</dbReference>
<sequence length="225" mass="24065">MGPAAHGAFSFGGGFDQTAWELNGDLAMPGLLPTRFTGTITWLGRVIDSHDTLRAEPLETAELSFTGIDGECHGGLTRPSCVRVKAQYPKGTEIRNVRQLSVLSAEELSAIAADMGLEVIDPAWVGASMVIKGIPDFTHIPPSSRLQMSSGASLTVDMENRPCVLPGREIEKDHAGFGARFKPAAKNRRGVTAWVEREGGVALGDTVTLHIPDQPVWAHLGDART</sequence>
<dbReference type="Gene3D" id="2.40.33.20">
    <property type="entry name" value="PK beta-barrel domain-like"/>
    <property type="match status" value="1"/>
</dbReference>
<keyword evidence="3" id="KW-1185">Reference proteome</keyword>
<dbReference type="Proteomes" id="UP000436522">
    <property type="component" value="Unassembled WGS sequence"/>
</dbReference>
<accession>A0A640VX38</accession>
<reference evidence="2 3" key="1">
    <citation type="submission" date="2019-12" db="EMBL/GenBank/DDBJ databases">
        <title>Roseobacter cerasinus sp. nov., isolated from seawater around aquaculture.</title>
        <authorList>
            <person name="Muramatsu S."/>
            <person name="Takabe Y."/>
            <person name="Mori K."/>
            <person name="Takaichi S."/>
            <person name="Hanada S."/>
        </authorList>
    </citation>
    <scope>NUCLEOTIDE SEQUENCE [LARGE SCALE GENOMIC DNA]</scope>
    <source>
        <strain evidence="2 3">AI77</strain>
    </source>
</reference>
<dbReference type="GO" id="GO:0030151">
    <property type="term" value="F:molybdenum ion binding"/>
    <property type="evidence" value="ECO:0007669"/>
    <property type="project" value="InterPro"/>
</dbReference>